<dbReference type="GO" id="GO:0005576">
    <property type="term" value="C:extracellular region"/>
    <property type="evidence" value="ECO:0007669"/>
    <property type="project" value="UniProtKB-SubCell"/>
</dbReference>
<evidence type="ECO:0000256" key="1">
    <source>
        <dbReference type="ARBA" id="ARBA00004613"/>
    </source>
</evidence>
<keyword evidence="7" id="KW-1185">Reference proteome</keyword>
<dbReference type="OrthoDB" id="6489092at2759"/>
<evidence type="ECO:0000313" key="6">
    <source>
        <dbReference type="EMBL" id="CAH1099988.1"/>
    </source>
</evidence>
<sequence length="156" mass="16799">MVFVKISVVLTGLIVFTQCLKTDVSQCQNGGPVPNVTLTSNGVVCRQSPCNVYTGHAANILVDFISPFYTEQMKPNLTAIAAGAVVPWPSNQKNACDGITNTACPIVKGEHVIYSYKMDILSLFPEIYATLIFSLANEADGQLATCFTVGLQILKH</sequence>
<evidence type="ECO:0000256" key="3">
    <source>
        <dbReference type="ARBA" id="ARBA00022525"/>
    </source>
</evidence>
<evidence type="ECO:0000259" key="5">
    <source>
        <dbReference type="SMART" id="SM00737"/>
    </source>
</evidence>
<dbReference type="InterPro" id="IPR014756">
    <property type="entry name" value="Ig_E-set"/>
</dbReference>
<feature type="domain" description="MD-2-related lipid-recognition" evidence="5">
    <location>
        <begin position="24"/>
        <end position="151"/>
    </location>
</feature>
<evidence type="ECO:0000313" key="7">
    <source>
        <dbReference type="Proteomes" id="UP001153636"/>
    </source>
</evidence>
<dbReference type="Pfam" id="PF02221">
    <property type="entry name" value="E1_DerP2_DerF2"/>
    <property type="match status" value="1"/>
</dbReference>
<accession>A0A9P0CH62</accession>
<proteinExistence type="inferred from homology"/>
<protein>
    <recommendedName>
        <fullName evidence="5">MD-2-related lipid-recognition domain-containing protein</fullName>
    </recommendedName>
</protein>
<dbReference type="EMBL" id="OV651813">
    <property type="protein sequence ID" value="CAH1099988.1"/>
    <property type="molecule type" value="Genomic_DNA"/>
</dbReference>
<dbReference type="SUPFAM" id="SSF81296">
    <property type="entry name" value="E set domains"/>
    <property type="match status" value="1"/>
</dbReference>
<dbReference type="FunFam" id="2.60.40.770:FF:000001">
    <property type="entry name" value="NPC intracellular cholesterol transporter 2"/>
    <property type="match status" value="1"/>
</dbReference>
<dbReference type="Proteomes" id="UP001153636">
    <property type="component" value="Chromosome 1"/>
</dbReference>
<dbReference type="AlphaFoldDB" id="A0A9P0CH62"/>
<name>A0A9P0CH62_9CUCU</name>
<dbReference type="SMART" id="SM00737">
    <property type="entry name" value="ML"/>
    <property type="match status" value="1"/>
</dbReference>
<feature type="signal peptide" evidence="4">
    <location>
        <begin position="1"/>
        <end position="19"/>
    </location>
</feature>
<organism evidence="6 7">
    <name type="scientific">Psylliodes chrysocephalus</name>
    <dbReference type="NCBI Taxonomy" id="3402493"/>
    <lineage>
        <taxon>Eukaryota</taxon>
        <taxon>Metazoa</taxon>
        <taxon>Ecdysozoa</taxon>
        <taxon>Arthropoda</taxon>
        <taxon>Hexapoda</taxon>
        <taxon>Insecta</taxon>
        <taxon>Pterygota</taxon>
        <taxon>Neoptera</taxon>
        <taxon>Endopterygota</taxon>
        <taxon>Coleoptera</taxon>
        <taxon>Polyphaga</taxon>
        <taxon>Cucujiformia</taxon>
        <taxon>Chrysomeloidea</taxon>
        <taxon>Chrysomelidae</taxon>
        <taxon>Galerucinae</taxon>
        <taxon>Alticini</taxon>
        <taxon>Psylliodes</taxon>
    </lineage>
</organism>
<evidence type="ECO:0000256" key="4">
    <source>
        <dbReference type="SAM" id="SignalP"/>
    </source>
</evidence>
<comment type="subcellular location">
    <subcellularLocation>
        <location evidence="1">Secreted</location>
    </subcellularLocation>
</comment>
<dbReference type="InterPro" id="IPR003172">
    <property type="entry name" value="ML_dom"/>
</dbReference>
<reference evidence="6" key="1">
    <citation type="submission" date="2022-01" db="EMBL/GenBank/DDBJ databases">
        <authorList>
            <person name="King R."/>
        </authorList>
    </citation>
    <scope>NUCLEOTIDE SEQUENCE</scope>
</reference>
<keyword evidence="4" id="KW-0732">Signal</keyword>
<evidence type="ECO:0000256" key="2">
    <source>
        <dbReference type="ARBA" id="ARBA00006370"/>
    </source>
</evidence>
<keyword evidence="3" id="KW-0964">Secreted</keyword>
<dbReference type="Gene3D" id="2.60.40.770">
    <property type="match status" value="1"/>
</dbReference>
<feature type="chain" id="PRO_5040445188" description="MD-2-related lipid-recognition domain-containing protein" evidence="4">
    <location>
        <begin position="20"/>
        <end position="156"/>
    </location>
</feature>
<gene>
    <name evidence="6" type="ORF">PSYICH_LOCUS314</name>
</gene>
<comment type="similarity">
    <text evidence="2">Belongs to the NPC2 family.</text>
</comment>